<protein>
    <submittedName>
        <fullName evidence="2">Glutamate racemase</fullName>
    </submittedName>
</protein>
<keyword evidence="3" id="KW-1185">Reference proteome</keyword>
<sequence>MDNRPIGIMDSGVGGLTVARYLKKKYPDEGIVFIGDTAHNPYGDKTKEEITTLASSLRDYLLKKQVKMIIVGCNTISFNAAPSFFDCEVPVVRMSLNMPALDGVKEVAVLATPATIATHRHKHLIHEKYPWIQVHELGFPGLAHAIEMGESRESMESIVRRGVQETGAENTEYAFLACTHYPLEKELISRYLPHAAFWDPAEVTVEEGMNLLKSGHQLAGTPQPDQFCFTASGGTADTLVKSIFGSAAHAETVDTGE</sequence>
<dbReference type="AlphaFoldDB" id="A0A1G5UU07"/>
<dbReference type="Proteomes" id="UP000199689">
    <property type="component" value="Unassembled WGS sequence"/>
</dbReference>
<gene>
    <name evidence="2" type="ORF">SAMN02910343_00016</name>
</gene>
<dbReference type="SUPFAM" id="SSF53681">
    <property type="entry name" value="Aspartate/glutamate racemase"/>
    <property type="match status" value="2"/>
</dbReference>
<evidence type="ECO:0000313" key="3">
    <source>
        <dbReference type="Proteomes" id="UP000199689"/>
    </source>
</evidence>
<proteinExistence type="predicted"/>
<reference evidence="2 3" key="1">
    <citation type="submission" date="2016-10" db="EMBL/GenBank/DDBJ databases">
        <authorList>
            <person name="de Groot N.N."/>
        </authorList>
    </citation>
    <scope>NUCLEOTIDE SEQUENCE [LARGE SCALE GENOMIC DNA]</scope>
    <source>
        <strain evidence="2 3">DSM 15230</strain>
    </source>
</reference>
<dbReference type="InterPro" id="IPR001920">
    <property type="entry name" value="Asp/Glu_race"/>
</dbReference>
<dbReference type="GO" id="GO:0016855">
    <property type="term" value="F:racemase and epimerase activity, acting on amino acids and derivatives"/>
    <property type="evidence" value="ECO:0007669"/>
    <property type="project" value="InterPro"/>
</dbReference>
<keyword evidence="1" id="KW-0413">Isomerase</keyword>
<evidence type="ECO:0000313" key="2">
    <source>
        <dbReference type="EMBL" id="SDA37059.1"/>
    </source>
</evidence>
<name>A0A1G5UU07_9FIRM</name>
<dbReference type="RefSeq" id="WP_091362565.1">
    <property type="nucleotide sequence ID" value="NZ_FMXA01000003.1"/>
</dbReference>
<dbReference type="STRING" id="209880.SAMN02910343_00016"/>
<dbReference type="EMBL" id="FMXA01000003">
    <property type="protein sequence ID" value="SDA37059.1"/>
    <property type="molecule type" value="Genomic_DNA"/>
</dbReference>
<evidence type="ECO:0000256" key="1">
    <source>
        <dbReference type="ARBA" id="ARBA00023235"/>
    </source>
</evidence>
<dbReference type="OrthoDB" id="9801055at2"/>
<accession>A0A1G5UU07</accession>
<organism evidence="2 3">
    <name type="scientific">Allisonella histaminiformans</name>
    <dbReference type="NCBI Taxonomy" id="209880"/>
    <lineage>
        <taxon>Bacteria</taxon>
        <taxon>Bacillati</taxon>
        <taxon>Bacillota</taxon>
        <taxon>Negativicutes</taxon>
        <taxon>Veillonellales</taxon>
        <taxon>Veillonellaceae</taxon>
        <taxon>Allisonella</taxon>
    </lineage>
</organism>
<dbReference type="PANTHER" id="PTHR21198:SF3">
    <property type="entry name" value="GLUTAMATE RACEMASE"/>
    <property type="match status" value="1"/>
</dbReference>
<dbReference type="Gene3D" id="3.40.50.1860">
    <property type="match status" value="2"/>
</dbReference>
<dbReference type="GeneID" id="87755072"/>
<dbReference type="PANTHER" id="PTHR21198">
    <property type="entry name" value="GLUTAMATE RACEMASE"/>
    <property type="match status" value="1"/>
</dbReference>